<dbReference type="Proteomes" id="UP000538147">
    <property type="component" value="Unassembled WGS sequence"/>
</dbReference>
<keyword evidence="5" id="KW-1185">Reference proteome</keyword>
<dbReference type="EMBL" id="JACIIV010000008">
    <property type="protein sequence ID" value="MBB6227197.1"/>
    <property type="molecule type" value="Genomic_DNA"/>
</dbReference>
<organism evidence="4 5">
    <name type="scientific">Polymorphobacter multimanifer</name>
    <dbReference type="NCBI Taxonomy" id="1070431"/>
    <lineage>
        <taxon>Bacteria</taxon>
        <taxon>Pseudomonadati</taxon>
        <taxon>Pseudomonadota</taxon>
        <taxon>Alphaproteobacteria</taxon>
        <taxon>Sphingomonadales</taxon>
        <taxon>Sphingosinicellaceae</taxon>
        <taxon>Polymorphobacter</taxon>
    </lineage>
</organism>
<evidence type="ECO:0000256" key="3">
    <source>
        <dbReference type="SAM" id="Phobius"/>
    </source>
</evidence>
<reference evidence="4 5" key="1">
    <citation type="submission" date="2020-08" db="EMBL/GenBank/DDBJ databases">
        <title>Genomic Encyclopedia of Type Strains, Phase IV (KMG-IV): sequencing the most valuable type-strain genomes for metagenomic binning, comparative biology and taxonomic classification.</title>
        <authorList>
            <person name="Goeker M."/>
        </authorList>
    </citation>
    <scope>NUCLEOTIDE SEQUENCE [LARGE SCALE GENOMIC DNA]</scope>
    <source>
        <strain evidence="4 5">DSM 102189</strain>
    </source>
</reference>
<proteinExistence type="predicted"/>
<keyword evidence="3" id="KW-1133">Transmembrane helix</keyword>
<keyword evidence="3" id="KW-0812">Transmembrane</keyword>
<gene>
    <name evidence="4" type="ORF">FHS79_001361</name>
</gene>
<dbReference type="RefSeq" id="WP_184197294.1">
    <property type="nucleotide sequence ID" value="NZ_BMOX01000043.1"/>
</dbReference>
<sequence length="351" mass="37501">MDTPFDRGEVDRASLEATERLRQRLATERGSRSAGGERSRAPLPWLVAGGLLLFSAGMIANPWFEDKVRTRLPFADDRPSVIAAAELATLARRMEVLEARKEETPAPDERLARTEARVETSTDLLAREADRIDRLTAEVAGLAAKLEADEARGESALVNAEAASGRVQAMLTVMLARRALVEGRPLGAVEAPLRSAFETRYPGEVRAVAALGNAPVTLAQLQRELSALSATTGPAASGQSWWNVFSQRVSKLVRPAGADAGPPPRTAAERLLANGNVEGAALQLRRLPNPRPPAIDRWLAAATRLVAGQEALAALEVAALIPPPAEPKEGAVTRLGEERPGEKRPAERTAA</sequence>
<feature type="region of interest" description="Disordered" evidence="2">
    <location>
        <begin position="322"/>
        <end position="351"/>
    </location>
</feature>
<feature type="compositionally biased region" description="Basic and acidic residues" evidence="2">
    <location>
        <begin position="326"/>
        <end position="351"/>
    </location>
</feature>
<evidence type="ECO:0000313" key="4">
    <source>
        <dbReference type="EMBL" id="MBB6227197.1"/>
    </source>
</evidence>
<evidence type="ECO:0000256" key="2">
    <source>
        <dbReference type="SAM" id="MobiDB-lite"/>
    </source>
</evidence>
<evidence type="ECO:0000313" key="5">
    <source>
        <dbReference type="Proteomes" id="UP000538147"/>
    </source>
</evidence>
<evidence type="ECO:0000256" key="1">
    <source>
        <dbReference type="SAM" id="Coils"/>
    </source>
</evidence>
<protein>
    <submittedName>
        <fullName evidence="4">Uncharacterized protein</fullName>
    </submittedName>
</protein>
<name>A0A841L3F0_9SPHN</name>
<accession>A0A841L3F0</accession>
<keyword evidence="1" id="KW-0175">Coiled coil</keyword>
<dbReference type="AlphaFoldDB" id="A0A841L3F0"/>
<feature type="transmembrane region" description="Helical" evidence="3">
    <location>
        <begin position="43"/>
        <end position="64"/>
    </location>
</feature>
<comment type="caution">
    <text evidence="4">The sequence shown here is derived from an EMBL/GenBank/DDBJ whole genome shotgun (WGS) entry which is preliminary data.</text>
</comment>
<keyword evidence="3" id="KW-0472">Membrane</keyword>
<feature type="coiled-coil region" evidence="1">
    <location>
        <begin position="125"/>
        <end position="152"/>
    </location>
</feature>